<dbReference type="Proteomes" id="UP000627521">
    <property type="component" value="Unassembled WGS sequence"/>
</dbReference>
<proteinExistence type="predicted"/>
<name>A0ABR8LNQ5_9FLAO</name>
<dbReference type="RefSeq" id="WP_191098600.1">
    <property type="nucleotide sequence ID" value="NZ_JACXXF010000001.1"/>
</dbReference>
<evidence type="ECO:0000313" key="1">
    <source>
        <dbReference type="EMBL" id="MBD3861859.1"/>
    </source>
</evidence>
<dbReference type="EMBL" id="JACXXH010000001">
    <property type="protein sequence ID" value="MBD3861859.1"/>
    <property type="molecule type" value="Genomic_DNA"/>
</dbReference>
<protein>
    <recommendedName>
        <fullName evidence="3">STAS/SEC14 domain-containing protein</fullName>
    </recommendedName>
</protein>
<sequence>MNFTKTKLSFCTLLTSDNIIIAEINEGVVLNQDMSDDIIYFSSVVFKNNPFVYITNRINSYAVDPTIYKGVSQVETLKGFAVVSTTLSARNAEIERLFLNKPFEIFSDLEEAKLWAIQILNKTIELK</sequence>
<gene>
    <name evidence="1" type="ORF">IEG06_00240</name>
</gene>
<comment type="caution">
    <text evidence="1">The sequence shown here is derived from an EMBL/GenBank/DDBJ whole genome shotgun (WGS) entry which is preliminary data.</text>
</comment>
<evidence type="ECO:0008006" key="3">
    <source>
        <dbReference type="Google" id="ProtNLM"/>
    </source>
</evidence>
<evidence type="ECO:0000313" key="2">
    <source>
        <dbReference type="Proteomes" id="UP000627521"/>
    </source>
</evidence>
<accession>A0ABR8LNQ5</accession>
<reference evidence="1 2" key="1">
    <citation type="submission" date="2020-09" db="EMBL/GenBank/DDBJ databases">
        <title>Bacillus nautilus sp. nov., Chryseoglobus crepusculi sp. nov, and Psychrobacter noctis sp. nov., isolated from deep-sea sponges from the equatorial Atlantic.</title>
        <authorList>
            <person name="Stennett H.L."/>
            <person name="Williams S.E."/>
        </authorList>
    </citation>
    <scope>NUCLEOTIDE SEQUENCE [LARGE SCALE GENOMIC DNA]</scope>
    <source>
        <strain evidence="1 2">28M-24</strain>
    </source>
</reference>
<keyword evidence="2" id="KW-1185">Reference proteome</keyword>
<organism evidence="1 2">
    <name type="scientific">Olleya marilimosa</name>
    <dbReference type="NCBI Taxonomy" id="272164"/>
    <lineage>
        <taxon>Bacteria</taxon>
        <taxon>Pseudomonadati</taxon>
        <taxon>Bacteroidota</taxon>
        <taxon>Flavobacteriia</taxon>
        <taxon>Flavobacteriales</taxon>
        <taxon>Flavobacteriaceae</taxon>
    </lineage>
</organism>